<name>A0A917Q9S8_9HYPH</name>
<dbReference type="SUPFAM" id="SSF50129">
    <property type="entry name" value="GroES-like"/>
    <property type="match status" value="1"/>
</dbReference>
<dbReference type="RefSeq" id="WP_373290581.1">
    <property type="nucleotide sequence ID" value="NZ_BMMF01000007.1"/>
</dbReference>
<dbReference type="EMBL" id="BMMF01000007">
    <property type="protein sequence ID" value="GGK37781.1"/>
    <property type="molecule type" value="Genomic_DNA"/>
</dbReference>
<dbReference type="Pfam" id="PF08240">
    <property type="entry name" value="ADH_N"/>
    <property type="match status" value="1"/>
</dbReference>
<dbReference type="Pfam" id="PF00107">
    <property type="entry name" value="ADH_zinc_N"/>
    <property type="match status" value="1"/>
</dbReference>
<sequence length="342" mass="35948">MAETSRDASGAPLPKTMRAVIAQGGGGPDVLTIVERPVPSPGPGEILVKVAAAGINRPDVIQREGHYPPPPGAPDVLGLEIAGTVVARGEGVSRYSIGEAVMALVPGGGYAEYCLAHADNALPVPTGLSMVEAGAIPETYFTVWTNVFDRGRLASGETLLVHGGSSGIGTTAIQLAKAFGARVIVTAGSAEKCERCLALGADRAVNYREEDFVEAAKDFTDGRGVDLILDMVGGDYIPRNYEAAGVEGRIVQIAFLKSPKVEVDFRRLMMKRLTHTGSTLRPRTVAQKAEIAAALTREVVPLIGEGRCRPVIDSTYPLEDVRAAHARMDSSAHVGKIVLTMG</sequence>
<evidence type="ECO:0000256" key="1">
    <source>
        <dbReference type="ARBA" id="ARBA00022857"/>
    </source>
</evidence>
<dbReference type="NCBIfam" id="TIGR02824">
    <property type="entry name" value="quinone_pig3"/>
    <property type="match status" value="1"/>
</dbReference>
<dbReference type="Proteomes" id="UP000600449">
    <property type="component" value="Unassembled WGS sequence"/>
</dbReference>
<dbReference type="PANTHER" id="PTHR48106:SF8">
    <property type="entry name" value="OS02G0805600 PROTEIN"/>
    <property type="match status" value="1"/>
</dbReference>
<dbReference type="Gene3D" id="3.90.180.10">
    <property type="entry name" value="Medium-chain alcohol dehydrogenases, catalytic domain"/>
    <property type="match status" value="1"/>
</dbReference>
<comment type="caution">
    <text evidence="4">The sequence shown here is derived from an EMBL/GenBank/DDBJ whole genome shotgun (WGS) entry which is preliminary data.</text>
</comment>
<accession>A0A917Q9S8</accession>
<dbReference type="PANTHER" id="PTHR48106">
    <property type="entry name" value="QUINONE OXIDOREDUCTASE PIG3-RELATED"/>
    <property type="match status" value="1"/>
</dbReference>
<proteinExistence type="predicted"/>
<evidence type="ECO:0000313" key="5">
    <source>
        <dbReference type="Proteomes" id="UP000600449"/>
    </source>
</evidence>
<protein>
    <submittedName>
        <fullName evidence="4">NAD(P)H quinone oxidoreductase</fullName>
    </submittedName>
</protein>
<dbReference type="SUPFAM" id="SSF51735">
    <property type="entry name" value="NAD(P)-binding Rossmann-fold domains"/>
    <property type="match status" value="1"/>
</dbReference>
<dbReference type="InterPro" id="IPR013154">
    <property type="entry name" value="ADH-like_N"/>
</dbReference>
<dbReference type="Gene3D" id="3.40.50.720">
    <property type="entry name" value="NAD(P)-binding Rossmann-like Domain"/>
    <property type="match status" value="1"/>
</dbReference>
<dbReference type="AlphaFoldDB" id="A0A917Q9S8"/>
<dbReference type="InterPro" id="IPR014189">
    <property type="entry name" value="Quinone_OxRdtase_PIG3"/>
</dbReference>
<dbReference type="SMART" id="SM00829">
    <property type="entry name" value="PKS_ER"/>
    <property type="match status" value="1"/>
</dbReference>
<dbReference type="InterPro" id="IPR036291">
    <property type="entry name" value="NAD(P)-bd_dom_sf"/>
</dbReference>
<dbReference type="GO" id="GO:0070402">
    <property type="term" value="F:NADPH binding"/>
    <property type="evidence" value="ECO:0007669"/>
    <property type="project" value="TreeGrafter"/>
</dbReference>
<organism evidence="4 5">
    <name type="scientific">Salinarimonas ramus</name>
    <dbReference type="NCBI Taxonomy" id="690164"/>
    <lineage>
        <taxon>Bacteria</taxon>
        <taxon>Pseudomonadati</taxon>
        <taxon>Pseudomonadota</taxon>
        <taxon>Alphaproteobacteria</taxon>
        <taxon>Hyphomicrobiales</taxon>
        <taxon>Salinarimonadaceae</taxon>
        <taxon>Salinarimonas</taxon>
    </lineage>
</organism>
<keyword evidence="5" id="KW-1185">Reference proteome</keyword>
<dbReference type="GO" id="GO:0016651">
    <property type="term" value="F:oxidoreductase activity, acting on NAD(P)H"/>
    <property type="evidence" value="ECO:0007669"/>
    <property type="project" value="TreeGrafter"/>
</dbReference>
<dbReference type="CDD" id="cd05276">
    <property type="entry name" value="p53_inducible_oxidoreductase"/>
    <property type="match status" value="1"/>
</dbReference>
<keyword evidence="1" id="KW-0521">NADP</keyword>
<feature type="domain" description="Enoyl reductase (ER)" evidence="3">
    <location>
        <begin position="26"/>
        <end position="339"/>
    </location>
</feature>
<dbReference type="InterPro" id="IPR020843">
    <property type="entry name" value="ER"/>
</dbReference>
<evidence type="ECO:0000313" key="4">
    <source>
        <dbReference type="EMBL" id="GGK37781.1"/>
    </source>
</evidence>
<reference evidence="4 5" key="1">
    <citation type="journal article" date="2014" name="Int. J. Syst. Evol. Microbiol.">
        <title>Complete genome sequence of Corynebacterium casei LMG S-19264T (=DSM 44701T), isolated from a smear-ripened cheese.</title>
        <authorList>
            <consortium name="US DOE Joint Genome Institute (JGI-PGF)"/>
            <person name="Walter F."/>
            <person name="Albersmeier A."/>
            <person name="Kalinowski J."/>
            <person name="Ruckert C."/>
        </authorList>
    </citation>
    <scope>NUCLEOTIDE SEQUENCE [LARGE SCALE GENOMIC DNA]</scope>
    <source>
        <strain evidence="4 5">CGMCC 1.9161</strain>
    </source>
</reference>
<dbReference type="InterPro" id="IPR011032">
    <property type="entry name" value="GroES-like_sf"/>
</dbReference>
<dbReference type="InterPro" id="IPR013149">
    <property type="entry name" value="ADH-like_C"/>
</dbReference>
<keyword evidence="2" id="KW-0560">Oxidoreductase</keyword>
<gene>
    <name evidence="4" type="ORF">GCM10011322_26050</name>
</gene>
<evidence type="ECO:0000256" key="2">
    <source>
        <dbReference type="ARBA" id="ARBA00023002"/>
    </source>
</evidence>
<evidence type="ECO:0000259" key="3">
    <source>
        <dbReference type="SMART" id="SM00829"/>
    </source>
</evidence>